<evidence type="ECO:0000313" key="1">
    <source>
        <dbReference type="EMBL" id="MBH0238941.1"/>
    </source>
</evidence>
<comment type="caution">
    <text evidence="1">The sequence shown here is derived from an EMBL/GenBank/DDBJ whole genome shotgun (WGS) entry which is preliminary data.</text>
</comment>
<protein>
    <submittedName>
        <fullName evidence="1">Uncharacterized protein</fullName>
    </submittedName>
</protein>
<proteinExistence type="predicted"/>
<name>A0A931I4Z0_9HYPH</name>
<organism evidence="1 2">
    <name type="scientific">Methylobrevis albus</name>
    <dbReference type="NCBI Taxonomy" id="2793297"/>
    <lineage>
        <taxon>Bacteria</taxon>
        <taxon>Pseudomonadati</taxon>
        <taxon>Pseudomonadota</taxon>
        <taxon>Alphaproteobacteria</taxon>
        <taxon>Hyphomicrobiales</taxon>
        <taxon>Pleomorphomonadaceae</taxon>
        <taxon>Methylobrevis</taxon>
    </lineage>
</organism>
<reference evidence="1" key="1">
    <citation type="submission" date="2020-12" db="EMBL/GenBank/DDBJ databases">
        <title>Methylobrevis albus sp. nov., isolated from fresh water lack sediment.</title>
        <authorList>
            <person name="Zou Q."/>
        </authorList>
    </citation>
    <scope>NUCLEOTIDE SEQUENCE</scope>
    <source>
        <strain evidence="1">L22</strain>
    </source>
</reference>
<accession>A0A931I4Z0</accession>
<gene>
    <name evidence="1" type="ORF">I5731_14000</name>
</gene>
<dbReference type="RefSeq" id="WP_197312025.1">
    <property type="nucleotide sequence ID" value="NZ_JADZLT010000052.1"/>
</dbReference>
<evidence type="ECO:0000313" key="2">
    <source>
        <dbReference type="Proteomes" id="UP000631694"/>
    </source>
</evidence>
<sequence>MVKYESMRAELLGTLRCLGNARCQIDCWVHGKFPAGVEYEDFGLHVHFLFDDTLLSEDPERTIGFILETAAEAAAIKKLCDSLELIFGRYGTELADADDISKPEWVDVIRSAREASDVFGL</sequence>
<dbReference type="EMBL" id="JADZLT010000052">
    <property type="protein sequence ID" value="MBH0238941.1"/>
    <property type="molecule type" value="Genomic_DNA"/>
</dbReference>
<dbReference type="Proteomes" id="UP000631694">
    <property type="component" value="Unassembled WGS sequence"/>
</dbReference>
<keyword evidence="2" id="KW-1185">Reference proteome</keyword>
<dbReference type="Pfam" id="PF25656">
    <property type="entry name" value="DUF7945"/>
    <property type="match status" value="1"/>
</dbReference>
<dbReference type="AlphaFoldDB" id="A0A931I4Z0"/>
<dbReference type="NCBIfam" id="NF047838">
    <property type="entry name" value="SCO4402_fam"/>
    <property type="match status" value="1"/>
</dbReference>
<dbReference type="InterPro" id="IPR057705">
    <property type="entry name" value="DUF7945"/>
</dbReference>